<dbReference type="RefSeq" id="WP_326506074.1">
    <property type="nucleotide sequence ID" value="NZ_JAWIIV010000006.1"/>
</dbReference>
<accession>A0ABU6J750</accession>
<keyword evidence="4" id="KW-1185">Reference proteome</keyword>
<name>A0ABU6J750_9BURK</name>
<evidence type="ECO:0000256" key="1">
    <source>
        <dbReference type="SAM" id="MobiDB-lite"/>
    </source>
</evidence>
<feature type="chain" id="PRO_5045647931" evidence="2">
    <location>
        <begin position="29"/>
        <end position="157"/>
    </location>
</feature>
<evidence type="ECO:0000313" key="3">
    <source>
        <dbReference type="EMBL" id="MEC4719355.1"/>
    </source>
</evidence>
<dbReference type="Gene3D" id="1.20.120.1490">
    <property type="match status" value="1"/>
</dbReference>
<gene>
    <name evidence="3" type="ORF">RY831_09355</name>
</gene>
<dbReference type="Pfam" id="PF07813">
    <property type="entry name" value="LTXXQ"/>
    <property type="match status" value="1"/>
</dbReference>
<evidence type="ECO:0000256" key="2">
    <source>
        <dbReference type="SAM" id="SignalP"/>
    </source>
</evidence>
<comment type="caution">
    <text evidence="3">The sequence shown here is derived from an EMBL/GenBank/DDBJ whole genome shotgun (WGS) entry which is preliminary data.</text>
</comment>
<dbReference type="Proteomes" id="UP001352263">
    <property type="component" value="Unassembled WGS sequence"/>
</dbReference>
<feature type="region of interest" description="Disordered" evidence="1">
    <location>
        <begin position="30"/>
        <end position="56"/>
    </location>
</feature>
<proteinExistence type="predicted"/>
<feature type="signal peptide" evidence="2">
    <location>
        <begin position="1"/>
        <end position="28"/>
    </location>
</feature>
<feature type="compositionally biased region" description="Low complexity" evidence="1">
    <location>
        <begin position="30"/>
        <end position="40"/>
    </location>
</feature>
<protein>
    <submittedName>
        <fullName evidence="3">Spy/CpxP family protein refolding chaperone</fullName>
    </submittedName>
</protein>
<feature type="compositionally biased region" description="Basic and acidic residues" evidence="1">
    <location>
        <begin position="41"/>
        <end position="56"/>
    </location>
</feature>
<reference evidence="3 4" key="1">
    <citation type="submission" date="2023-10" db="EMBL/GenBank/DDBJ databases">
        <title>Noviherbaspirillum sp. CPCC 100848 genome assembly.</title>
        <authorList>
            <person name="Li X.Y."/>
            <person name="Fang X.M."/>
        </authorList>
    </citation>
    <scope>NUCLEOTIDE SEQUENCE [LARGE SCALE GENOMIC DNA]</scope>
    <source>
        <strain evidence="3 4">CPCC 100848</strain>
    </source>
</reference>
<evidence type="ECO:0000313" key="4">
    <source>
        <dbReference type="Proteomes" id="UP001352263"/>
    </source>
</evidence>
<organism evidence="3 4">
    <name type="scientific">Noviherbaspirillum album</name>
    <dbReference type="NCBI Taxonomy" id="3080276"/>
    <lineage>
        <taxon>Bacteria</taxon>
        <taxon>Pseudomonadati</taxon>
        <taxon>Pseudomonadota</taxon>
        <taxon>Betaproteobacteria</taxon>
        <taxon>Burkholderiales</taxon>
        <taxon>Oxalobacteraceae</taxon>
        <taxon>Noviherbaspirillum</taxon>
    </lineage>
</organism>
<keyword evidence="2" id="KW-0732">Signal</keyword>
<sequence length="157" mass="17822">MKRTHKSLISAMLAVGVGIGSVSLAAHAQQPAAGNAPAAGNHERSPEKMRERMEKRQAELREKLNLNANQDTAWKAYVARMRPADMPQRPSRAEMETLSVPERMEKRLAFMKHAEQRMTERLAATRDFYAVLSPEQQKIFNDEFKGHGRHRHHGGTR</sequence>
<dbReference type="EMBL" id="JAWIIV010000006">
    <property type="protein sequence ID" value="MEC4719355.1"/>
    <property type="molecule type" value="Genomic_DNA"/>
</dbReference>
<dbReference type="InterPro" id="IPR012899">
    <property type="entry name" value="LTXXQ"/>
</dbReference>